<evidence type="ECO:0000313" key="3">
    <source>
        <dbReference type="Proteomes" id="UP000315730"/>
    </source>
</evidence>
<dbReference type="Pfam" id="PF16976">
    <property type="entry name" value="RcpC"/>
    <property type="match status" value="1"/>
</dbReference>
<dbReference type="InterPro" id="IPR013974">
    <property type="entry name" value="SAF"/>
</dbReference>
<evidence type="ECO:0000313" key="2">
    <source>
        <dbReference type="EMBL" id="GEC97936.1"/>
    </source>
</evidence>
<feature type="domain" description="SAF" evidence="1">
    <location>
        <begin position="50"/>
        <end position="112"/>
    </location>
</feature>
<gene>
    <name evidence="2" type="ORF">KVA01_00910</name>
</gene>
<dbReference type="AlphaFoldDB" id="A0A4Y4D033"/>
<accession>A0A4Y4D033</accession>
<dbReference type="InterPro" id="IPR031571">
    <property type="entry name" value="RcpC_dom"/>
</dbReference>
<reference evidence="2 3" key="1">
    <citation type="submission" date="2019-06" db="EMBL/GenBank/DDBJ databases">
        <title>Whole genome shotgun sequence of Kocuria varians NBRC 15358.</title>
        <authorList>
            <person name="Hosoyama A."/>
            <person name="Uohara A."/>
            <person name="Ohji S."/>
            <person name="Ichikawa N."/>
        </authorList>
    </citation>
    <scope>NUCLEOTIDE SEQUENCE [LARGE SCALE GENOMIC DNA]</scope>
    <source>
        <strain evidence="2 3">NBRC 15358</strain>
    </source>
</reference>
<dbReference type="EMBL" id="BJNW01000001">
    <property type="protein sequence ID" value="GEC97936.1"/>
    <property type="molecule type" value="Genomic_DNA"/>
</dbReference>
<dbReference type="OrthoDB" id="4879413at2"/>
<dbReference type="STRING" id="1272.GCA_900014985_00102"/>
<name>A0A4Y4D033_KOCVA</name>
<dbReference type="CDD" id="cd11614">
    <property type="entry name" value="SAF_CpaB_FlgA_like"/>
    <property type="match status" value="1"/>
</dbReference>
<proteinExistence type="predicted"/>
<dbReference type="RefSeq" id="WP_141268490.1">
    <property type="nucleotide sequence ID" value="NZ_BJNW01000001.1"/>
</dbReference>
<organism evidence="2 3">
    <name type="scientific">Kocuria varians</name>
    <name type="common">Micrococcus varians</name>
    <dbReference type="NCBI Taxonomy" id="1272"/>
    <lineage>
        <taxon>Bacteria</taxon>
        <taxon>Bacillati</taxon>
        <taxon>Actinomycetota</taxon>
        <taxon>Actinomycetes</taxon>
        <taxon>Micrococcales</taxon>
        <taxon>Micrococcaceae</taxon>
        <taxon>Kocuria</taxon>
    </lineage>
</organism>
<dbReference type="InterPro" id="IPR017592">
    <property type="entry name" value="Pilus_assmbl_Flp-typ_CpaB"/>
</dbReference>
<dbReference type="NCBIfam" id="TIGR03177">
    <property type="entry name" value="pilus_cpaB"/>
    <property type="match status" value="1"/>
</dbReference>
<sequence length="224" mass="22653">MSSRSRPRYPLGLRLRTAVRRRHRLVAAALCAVALTLVILRLAPPDARTTPVLTVAADLPAGHALTAEDVTVSQFPVALAPAAAFSSPQDAIGQRTTVALTQGQAVTSSTVLGPGLLTGQPTGTTAASVRVADPAVLRHIRPGDLVDVVHHTDQASSGAGKTVARSVTVLWAATSDPGGGSSILSSGGSEDDAGLVVLAAPRDTATDLATLDGTGKISLVLVSP</sequence>
<evidence type="ECO:0000259" key="1">
    <source>
        <dbReference type="SMART" id="SM00858"/>
    </source>
</evidence>
<dbReference type="SMART" id="SM00858">
    <property type="entry name" value="SAF"/>
    <property type="match status" value="1"/>
</dbReference>
<keyword evidence="3" id="KW-1185">Reference proteome</keyword>
<protein>
    <recommendedName>
        <fullName evidence="1">SAF domain-containing protein</fullName>
    </recommendedName>
</protein>
<comment type="caution">
    <text evidence="2">The sequence shown here is derived from an EMBL/GenBank/DDBJ whole genome shotgun (WGS) entry which is preliminary data.</text>
</comment>
<dbReference type="Proteomes" id="UP000315730">
    <property type="component" value="Unassembled WGS sequence"/>
</dbReference>
<dbReference type="Gene3D" id="3.90.1210.10">
    <property type="entry name" value="Antifreeze-like/N-acetylneuraminic acid synthase C-terminal domain"/>
    <property type="match status" value="1"/>
</dbReference>
<dbReference type="Pfam" id="PF08666">
    <property type="entry name" value="SAF"/>
    <property type="match status" value="1"/>
</dbReference>